<comment type="caution">
    <text evidence="3">The sequence shown here is derived from an EMBL/GenBank/DDBJ whole genome shotgun (WGS) entry which is preliminary data.</text>
</comment>
<proteinExistence type="predicted"/>
<accession>A0AA43TRK5</accession>
<dbReference type="Pfam" id="PF14497">
    <property type="entry name" value="GST_C_3"/>
    <property type="match status" value="1"/>
</dbReference>
<feature type="domain" description="GST N-terminal" evidence="1">
    <location>
        <begin position="106"/>
        <end position="196"/>
    </location>
</feature>
<dbReference type="Gene3D" id="3.40.30.10">
    <property type="entry name" value="Glutaredoxin"/>
    <property type="match status" value="1"/>
</dbReference>
<dbReference type="CDD" id="cd03192">
    <property type="entry name" value="GST_C_Sigma_like"/>
    <property type="match status" value="1"/>
</dbReference>
<dbReference type="GO" id="GO:0004364">
    <property type="term" value="F:glutathione transferase activity"/>
    <property type="evidence" value="ECO:0007669"/>
    <property type="project" value="TreeGrafter"/>
</dbReference>
<evidence type="ECO:0000313" key="4">
    <source>
        <dbReference type="Proteomes" id="UP001161017"/>
    </source>
</evidence>
<evidence type="ECO:0008006" key="5">
    <source>
        <dbReference type="Google" id="ProtNLM"/>
    </source>
</evidence>
<dbReference type="CDD" id="cd03039">
    <property type="entry name" value="GST_N_Sigma_like"/>
    <property type="match status" value="1"/>
</dbReference>
<dbReference type="InterPro" id="IPR036249">
    <property type="entry name" value="Thioredoxin-like_sf"/>
</dbReference>
<dbReference type="PROSITE" id="PS50404">
    <property type="entry name" value="GST_NTER"/>
    <property type="match status" value="1"/>
</dbReference>
<dbReference type="GO" id="GO:0006749">
    <property type="term" value="P:glutathione metabolic process"/>
    <property type="evidence" value="ECO:0007669"/>
    <property type="project" value="TreeGrafter"/>
</dbReference>
<protein>
    <recommendedName>
        <fullName evidence="5">Glutathione S-transferase</fullName>
    </recommendedName>
</protein>
<gene>
    <name evidence="3" type="ORF">OHK93_003907</name>
</gene>
<dbReference type="Proteomes" id="UP001161017">
    <property type="component" value="Unassembled WGS sequence"/>
</dbReference>
<feature type="domain" description="GST C-terminal" evidence="2">
    <location>
        <begin position="203"/>
        <end position="327"/>
    </location>
</feature>
<reference evidence="3" key="1">
    <citation type="journal article" date="2023" name="Genome Biol. Evol.">
        <title>First Whole Genome Sequence and Flow Cytometry Genome Size Data for the Lichen-Forming Fungus Ramalina farinacea (Ascomycota).</title>
        <authorList>
            <person name="Llewellyn T."/>
            <person name="Mian S."/>
            <person name="Hill R."/>
            <person name="Leitch I.J."/>
            <person name="Gaya E."/>
        </authorList>
    </citation>
    <scope>NUCLEOTIDE SEQUENCE</scope>
    <source>
        <strain evidence="3">LIQ254RAFAR</strain>
    </source>
</reference>
<dbReference type="SUPFAM" id="SSF52833">
    <property type="entry name" value="Thioredoxin-like"/>
    <property type="match status" value="1"/>
</dbReference>
<dbReference type="InterPro" id="IPR004045">
    <property type="entry name" value="Glutathione_S-Trfase_N"/>
</dbReference>
<dbReference type="EMBL" id="JAPUFD010000002">
    <property type="protein sequence ID" value="MDI1485718.1"/>
    <property type="molecule type" value="Genomic_DNA"/>
</dbReference>
<evidence type="ECO:0000259" key="1">
    <source>
        <dbReference type="PROSITE" id="PS50404"/>
    </source>
</evidence>
<sequence length="327" mass="35559">MSNNQLVPFQQISEQLSSSSYPTTYVINNGHMNVEYDPNRNIGIYNAPGGTLNIISPGTNISGGPVYNASSVSATPEIHHHNDVHLPPFPRIKTPKDRPYPLPLPPYELIYWPTLPGRGEFIRLALEATGTPYTDISNLPSGPGAAAVLAQIKPDNLGTDANPPPLAPPILRHGDLVISQTSNILMYLAPRLGLAGEDDGDGEGVAKYRINQLALTALDGFCDEAHETHHPVATGSFYEDQRDEAVKRAKDYREARLPKFLGYFERVLKAQEEKGIGEGGWLYGKGMTWADLVVWQGVDGVGFAFPKRMAALREGGSLGEFLGCVRG</sequence>
<dbReference type="InterPro" id="IPR036282">
    <property type="entry name" value="Glutathione-S-Trfase_C_sf"/>
</dbReference>
<name>A0AA43TRK5_9LECA</name>
<dbReference type="PANTHER" id="PTHR11571">
    <property type="entry name" value="GLUTATHIONE S-TRANSFERASE"/>
    <property type="match status" value="1"/>
</dbReference>
<evidence type="ECO:0000259" key="2">
    <source>
        <dbReference type="PROSITE" id="PS50405"/>
    </source>
</evidence>
<organism evidence="3 4">
    <name type="scientific">Ramalina farinacea</name>
    <dbReference type="NCBI Taxonomy" id="258253"/>
    <lineage>
        <taxon>Eukaryota</taxon>
        <taxon>Fungi</taxon>
        <taxon>Dikarya</taxon>
        <taxon>Ascomycota</taxon>
        <taxon>Pezizomycotina</taxon>
        <taxon>Lecanoromycetes</taxon>
        <taxon>OSLEUM clade</taxon>
        <taxon>Lecanoromycetidae</taxon>
        <taxon>Lecanorales</taxon>
        <taxon>Lecanorineae</taxon>
        <taxon>Ramalinaceae</taxon>
        <taxon>Ramalina</taxon>
    </lineage>
</organism>
<keyword evidence="4" id="KW-1185">Reference proteome</keyword>
<dbReference type="InterPro" id="IPR004046">
    <property type="entry name" value="GST_C"/>
</dbReference>
<dbReference type="InterPro" id="IPR050213">
    <property type="entry name" value="GST_superfamily"/>
</dbReference>
<evidence type="ECO:0000313" key="3">
    <source>
        <dbReference type="EMBL" id="MDI1485718.1"/>
    </source>
</evidence>
<dbReference type="PANTHER" id="PTHR11571:SF263">
    <property type="entry name" value="GLUTATHIONE S-TRANSFERASE"/>
    <property type="match status" value="1"/>
</dbReference>
<dbReference type="Gene3D" id="1.20.1050.10">
    <property type="match status" value="1"/>
</dbReference>
<dbReference type="AlphaFoldDB" id="A0AA43TRK5"/>
<dbReference type="InterPro" id="IPR010987">
    <property type="entry name" value="Glutathione-S-Trfase_C-like"/>
</dbReference>
<dbReference type="PROSITE" id="PS50405">
    <property type="entry name" value="GST_CTER"/>
    <property type="match status" value="1"/>
</dbReference>
<dbReference type="SUPFAM" id="SSF47616">
    <property type="entry name" value="GST C-terminal domain-like"/>
    <property type="match status" value="1"/>
</dbReference>